<accession>A0A7S3ZPF3</accession>
<evidence type="ECO:0000256" key="4">
    <source>
        <dbReference type="ARBA" id="ARBA00022737"/>
    </source>
</evidence>
<evidence type="ECO:0000256" key="3">
    <source>
        <dbReference type="ARBA" id="ARBA00022490"/>
    </source>
</evidence>
<reference evidence="6" key="1">
    <citation type="submission" date="2021-01" db="EMBL/GenBank/DDBJ databases">
        <authorList>
            <person name="Corre E."/>
            <person name="Pelletier E."/>
            <person name="Niang G."/>
            <person name="Scheremetjew M."/>
            <person name="Finn R."/>
            <person name="Kale V."/>
            <person name="Holt S."/>
            <person name="Cochrane G."/>
            <person name="Meng A."/>
            <person name="Brown T."/>
            <person name="Cohen L."/>
        </authorList>
    </citation>
    <scope>NUCLEOTIDE SEQUENCE</scope>
    <source>
        <strain evidence="6">CCMP1756</strain>
    </source>
</reference>
<evidence type="ECO:0000313" key="6">
    <source>
        <dbReference type="EMBL" id="CAE0689518.1"/>
    </source>
</evidence>
<dbReference type="OrthoDB" id="420380at2759"/>
<evidence type="ECO:0000313" key="7">
    <source>
        <dbReference type="EMBL" id="CAH0377298.1"/>
    </source>
</evidence>
<sequence>MEAALFQDTPALLAAQLDPKTQKAAEEAFAQQQRSNPRQLASELVSCLGNGQLNPAVRQLAATLSKRFTAPRRALGALGEWNSQAVDGFRGALWQALASGPEPPVARALCVAVAEEASDANQPWPAASSNCVAGLGAAPGSPQATVALTLCAALADGDDAKVGLAGDASISEVIAPLQQHLASDAETGVLAVKAACTLAIRCSSAARKQVLAPSLAKAVLQATQVFLTKDESKGVECLDALVDAAGEAPAFLAADAGQLLGLVGAAANAAQFEPETRSRALEVALALAEAAPAVARRHANDVVTNVIPVAVGLSRTPEEISPEEWAAQPCPLLALADCDDEGEHVRGGDQALRRLAATLGKKVAPKLLGDAGPALASERWEDRRAALASLHALALGAPKELKVHLATVATVASQTFERYASNSEDPRCVLEACRLVGALSCASGEPYQRAAAKNKVPSPLLAIAQALSGVTSGRVAGALCAAASLYATAGNDDVEEQSAWVEDSLNVLVPALARALGASNGDASAQKAVLEAIGAIASRADSVFGPHYATLMPLLAQALQGTQASQSEEVAQMRARAIECAAAIGAAVPSQFRNDAPAVLTALVADASVPPPTTDTAEDDVDDLALSTLLPAAIRIVATCGAQHLGDAALEAVAKPLLVAAQAETQISHSNNVGDEDVRREASGIYSCVIGGHRVAVNLRAIWGKEKACDLLGELAEACGPALPPSVACAFASALASNQTCIGAEAVRSTASCSLAQVAGSAVSAFREDASRKPQASALIDGALRSTSDALQAERSDEARPLHVRALSDVLEHVAQSHVGGLEAGLLEGSKPSPLADSVDDQFLDSLVKSLIAAAKESDTRRDKVEQDLKADGAFDDDDGDALAEALEAEDQLQENVVNAVGWALKAKRDAFADSTFKSTVLPHYAPVLTKANAREKDVHAALCTLIDVVEHGGASGLVAQAAPTVLGVSLRLVGARETSAGVRATAAYGVAVVARKCASALKAVDVNQACAVLKAVVDAGGASADDDDDEETKSRAVENAANAVAAVADALYAPDSTERQQLVGWWLGALPFEEDDEEARRAHRTLVTGLERGDPALRAHLPLVTARLADALSTLEGSPPSSPTKPCETPLDSNTAQRAVRALKGVNAEQPAVIQSAYAGLMKPAQEALQKALASA</sequence>
<organism evidence="6">
    <name type="scientific">Pelagomonas calceolata</name>
    <dbReference type="NCBI Taxonomy" id="35677"/>
    <lineage>
        <taxon>Eukaryota</taxon>
        <taxon>Sar</taxon>
        <taxon>Stramenopiles</taxon>
        <taxon>Ochrophyta</taxon>
        <taxon>Pelagophyceae</taxon>
        <taxon>Pelagomonadales</taxon>
        <taxon>Pelagomonadaceae</taxon>
        <taxon>Pelagomonas</taxon>
    </lineage>
</organism>
<keyword evidence="5" id="KW-0653">Protein transport</keyword>
<dbReference type="GO" id="GO:0005634">
    <property type="term" value="C:nucleus"/>
    <property type="evidence" value="ECO:0007669"/>
    <property type="project" value="UniProtKB-SubCell"/>
</dbReference>
<dbReference type="Proteomes" id="UP000789595">
    <property type="component" value="Unassembled WGS sequence"/>
</dbReference>
<evidence type="ECO:0000256" key="5">
    <source>
        <dbReference type="ARBA" id="ARBA00022927"/>
    </source>
</evidence>
<proteinExistence type="predicted"/>
<dbReference type="InterPro" id="IPR040122">
    <property type="entry name" value="Importin_beta"/>
</dbReference>
<keyword evidence="2" id="KW-0813">Transport</keyword>
<dbReference type="AlphaFoldDB" id="A0A7S3ZPF3"/>
<reference evidence="7" key="2">
    <citation type="submission" date="2021-11" db="EMBL/GenBank/DDBJ databases">
        <authorList>
            <consortium name="Genoscope - CEA"/>
            <person name="William W."/>
        </authorList>
    </citation>
    <scope>NUCLEOTIDE SEQUENCE</scope>
</reference>
<comment type="subcellular location">
    <subcellularLocation>
        <location evidence="1">Cytoplasm</location>
    </subcellularLocation>
</comment>
<dbReference type="InterPro" id="IPR016024">
    <property type="entry name" value="ARM-type_fold"/>
</dbReference>
<dbReference type="InterPro" id="IPR041653">
    <property type="entry name" value="Importin_rep_4"/>
</dbReference>
<dbReference type="InterPro" id="IPR011989">
    <property type="entry name" value="ARM-like"/>
</dbReference>
<dbReference type="Gene3D" id="1.25.10.10">
    <property type="entry name" value="Leucine-rich Repeat Variant"/>
    <property type="match status" value="1"/>
</dbReference>
<protein>
    <recommendedName>
        <fullName evidence="9">Importin N-terminal domain-containing protein</fullName>
    </recommendedName>
</protein>
<dbReference type="EMBL" id="CAKKNE010000005">
    <property type="protein sequence ID" value="CAH0377298.1"/>
    <property type="molecule type" value="Genomic_DNA"/>
</dbReference>
<keyword evidence="8" id="KW-1185">Reference proteome</keyword>
<dbReference type="Pfam" id="PF18808">
    <property type="entry name" value="Importin_rep_4"/>
    <property type="match status" value="1"/>
</dbReference>
<dbReference type="EMBL" id="HBIW01005977">
    <property type="protein sequence ID" value="CAE0689518.1"/>
    <property type="molecule type" value="Transcribed_RNA"/>
</dbReference>
<dbReference type="GO" id="GO:0006606">
    <property type="term" value="P:protein import into nucleus"/>
    <property type="evidence" value="ECO:0007669"/>
    <property type="project" value="InterPro"/>
</dbReference>
<evidence type="ECO:0000256" key="2">
    <source>
        <dbReference type="ARBA" id="ARBA00022448"/>
    </source>
</evidence>
<name>A0A7S3ZPF3_9STRA</name>
<keyword evidence="3" id="KW-0963">Cytoplasm</keyword>
<gene>
    <name evidence="6" type="ORF">PCAL00307_LOCUS4952</name>
    <name evidence="7" type="ORF">PECAL_5P18580</name>
</gene>
<dbReference type="PANTHER" id="PTHR10527">
    <property type="entry name" value="IMPORTIN BETA"/>
    <property type="match status" value="1"/>
</dbReference>
<evidence type="ECO:0000256" key="1">
    <source>
        <dbReference type="ARBA" id="ARBA00004496"/>
    </source>
</evidence>
<dbReference type="SUPFAM" id="SSF48371">
    <property type="entry name" value="ARM repeat"/>
    <property type="match status" value="1"/>
</dbReference>
<evidence type="ECO:0000313" key="8">
    <source>
        <dbReference type="Proteomes" id="UP000789595"/>
    </source>
</evidence>
<evidence type="ECO:0008006" key="9">
    <source>
        <dbReference type="Google" id="ProtNLM"/>
    </source>
</evidence>
<dbReference type="GO" id="GO:0005737">
    <property type="term" value="C:cytoplasm"/>
    <property type="evidence" value="ECO:0007669"/>
    <property type="project" value="UniProtKB-SubCell"/>
</dbReference>
<keyword evidence="4" id="KW-0677">Repeat</keyword>